<reference evidence="5 6" key="1">
    <citation type="journal article" date="2015" name="Infect. Genet. Evol.">
        <title>Genomic sequences of six botulinum neurotoxin-producing strains representing three clostridial species illustrate the mobility and diversity of botulinum neurotoxin genes.</title>
        <authorList>
            <person name="Smith T.J."/>
            <person name="Hill K.K."/>
            <person name="Xie G."/>
            <person name="Foley B.T."/>
            <person name="Williamson C.H."/>
            <person name="Foster J.T."/>
            <person name="Johnson S.L."/>
            <person name="Chertkov O."/>
            <person name="Teshima H."/>
            <person name="Gibbons H.S."/>
            <person name="Johnsky L.A."/>
            <person name="Karavis M.A."/>
            <person name="Smith L.A."/>
        </authorList>
    </citation>
    <scope>NUCLEOTIDE SEQUENCE [LARGE SCALE GENOMIC DNA]</scope>
    <source>
        <strain evidence="5 6">CDC 2741</strain>
    </source>
</reference>
<dbReference type="InterPro" id="IPR003593">
    <property type="entry name" value="AAA+_ATPase"/>
</dbReference>
<keyword evidence="3" id="KW-0067">ATP-binding</keyword>
<dbReference type="InterPro" id="IPR027417">
    <property type="entry name" value="P-loop_NTPase"/>
</dbReference>
<dbReference type="FunFam" id="3.40.50.300:FF:000134">
    <property type="entry name" value="Iron-enterobactin ABC transporter ATP-binding protein"/>
    <property type="match status" value="1"/>
</dbReference>
<sequence length="262" mass="29297">MKLEIKKASFGYGNNILFKDLSFGLKSSELLCVLGPNGVGKTTLFKTILMLLKLKSGEILIDDKNINTFSAKELYKRISYVPQAHTPPFPFKVMDVILMGRAVYIKDFSSPSKIDIKIAEKSLDILEIAHLKNKIYTELSGGERQLVLIARALAQEASIIIMDEPTSNLDYGNQIKVLALIKSLCINNNQTILMSCHNPNHALLYGSKVAIMKKEGGFSFGDPSDEITTEVIKEIYGVNIRMVKTNINDNFKKNICIPFDFK</sequence>
<dbReference type="GO" id="GO:0016887">
    <property type="term" value="F:ATP hydrolysis activity"/>
    <property type="evidence" value="ECO:0007669"/>
    <property type="project" value="InterPro"/>
</dbReference>
<organism evidence="5 6">
    <name type="scientific">Clostridium argentinense CDC 2741</name>
    <dbReference type="NCBI Taxonomy" id="1418104"/>
    <lineage>
        <taxon>Bacteria</taxon>
        <taxon>Bacillati</taxon>
        <taxon>Bacillota</taxon>
        <taxon>Clostridia</taxon>
        <taxon>Eubacteriales</taxon>
        <taxon>Clostridiaceae</taxon>
        <taxon>Clostridium</taxon>
    </lineage>
</organism>
<name>A0A0C1R1E7_9CLOT</name>
<dbReference type="PROSITE" id="PS00211">
    <property type="entry name" value="ABC_TRANSPORTER_1"/>
    <property type="match status" value="1"/>
</dbReference>
<dbReference type="InterPro" id="IPR050153">
    <property type="entry name" value="Metal_Ion_Import_ABC"/>
</dbReference>
<dbReference type="InterPro" id="IPR003439">
    <property type="entry name" value="ABC_transporter-like_ATP-bd"/>
</dbReference>
<evidence type="ECO:0000313" key="5">
    <source>
        <dbReference type="EMBL" id="KIE44296.1"/>
    </source>
</evidence>
<keyword evidence="1" id="KW-0813">Transport</keyword>
<dbReference type="PANTHER" id="PTHR42734:SF19">
    <property type="entry name" value="IRON COMPOUNDS ABC TRANSPORTER, ATP-BINDING PROTEIN"/>
    <property type="match status" value="1"/>
</dbReference>
<dbReference type="InterPro" id="IPR017871">
    <property type="entry name" value="ABC_transporter-like_CS"/>
</dbReference>
<dbReference type="Pfam" id="PF00005">
    <property type="entry name" value="ABC_tran"/>
    <property type="match status" value="1"/>
</dbReference>
<dbReference type="RefSeq" id="WP_039636710.1">
    <property type="nucleotide sequence ID" value="NZ_AYSO01000020.1"/>
</dbReference>
<protein>
    <submittedName>
        <fullName evidence="5">ABC transporter family protein</fullName>
    </submittedName>
</protein>
<dbReference type="OrthoDB" id="9799337at2"/>
<evidence type="ECO:0000256" key="1">
    <source>
        <dbReference type="ARBA" id="ARBA00022448"/>
    </source>
</evidence>
<dbReference type="EMBL" id="AYSO01000020">
    <property type="protein sequence ID" value="KIE44296.1"/>
    <property type="molecule type" value="Genomic_DNA"/>
</dbReference>
<dbReference type="AlphaFoldDB" id="A0A0C1R1E7"/>
<dbReference type="Gene3D" id="3.40.50.300">
    <property type="entry name" value="P-loop containing nucleotide triphosphate hydrolases"/>
    <property type="match status" value="1"/>
</dbReference>
<proteinExistence type="predicted"/>
<dbReference type="STRING" id="29341.RSJ17_06255"/>
<dbReference type="GO" id="GO:0005524">
    <property type="term" value="F:ATP binding"/>
    <property type="evidence" value="ECO:0007669"/>
    <property type="project" value="UniProtKB-KW"/>
</dbReference>
<dbReference type="CDD" id="cd03214">
    <property type="entry name" value="ABC_Iron-Siderophores_B12_Hemin"/>
    <property type="match status" value="1"/>
</dbReference>
<gene>
    <name evidence="5" type="ORF">U732_691</name>
</gene>
<dbReference type="SMART" id="SM00382">
    <property type="entry name" value="AAA"/>
    <property type="match status" value="1"/>
</dbReference>
<dbReference type="PROSITE" id="PS50893">
    <property type="entry name" value="ABC_TRANSPORTER_2"/>
    <property type="match status" value="1"/>
</dbReference>
<comment type="caution">
    <text evidence="5">The sequence shown here is derived from an EMBL/GenBank/DDBJ whole genome shotgun (WGS) entry which is preliminary data.</text>
</comment>
<keyword evidence="2" id="KW-0547">Nucleotide-binding</keyword>
<evidence type="ECO:0000256" key="3">
    <source>
        <dbReference type="ARBA" id="ARBA00022840"/>
    </source>
</evidence>
<evidence type="ECO:0000259" key="4">
    <source>
        <dbReference type="PROSITE" id="PS50893"/>
    </source>
</evidence>
<feature type="domain" description="ABC transporter" evidence="4">
    <location>
        <begin position="3"/>
        <end position="239"/>
    </location>
</feature>
<dbReference type="SUPFAM" id="SSF52540">
    <property type="entry name" value="P-loop containing nucleoside triphosphate hydrolases"/>
    <property type="match status" value="1"/>
</dbReference>
<dbReference type="Proteomes" id="UP000031366">
    <property type="component" value="Unassembled WGS sequence"/>
</dbReference>
<evidence type="ECO:0000256" key="2">
    <source>
        <dbReference type="ARBA" id="ARBA00022741"/>
    </source>
</evidence>
<dbReference type="PANTHER" id="PTHR42734">
    <property type="entry name" value="METAL TRANSPORT SYSTEM ATP-BINDING PROTEIN TM_0124-RELATED"/>
    <property type="match status" value="1"/>
</dbReference>
<accession>A0A0C1R1E7</accession>
<evidence type="ECO:0000313" key="6">
    <source>
        <dbReference type="Proteomes" id="UP000031366"/>
    </source>
</evidence>
<keyword evidence="6" id="KW-1185">Reference proteome</keyword>